<organism evidence="6">
    <name type="scientific">uncultured Caudovirales phage</name>
    <dbReference type="NCBI Taxonomy" id="2100421"/>
    <lineage>
        <taxon>Viruses</taxon>
        <taxon>Duplodnaviria</taxon>
        <taxon>Heunggongvirae</taxon>
        <taxon>Uroviricota</taxon>
        <taxon>Caudoviricetes</taxon>
        <taxon>Peduoviridae</taxon>
        <taxon>Maltschvirus</taxon>
        <taxon>Maltschvirus maltsch</taxon>
    </lineage>
</organism>
<keyword evidence="2" id="KW-1162">Viral penetration into host cytoplasm</keyword>
<proteinExistence type="predicted"/>
<dbReference type="EMBL" id="LR797069">
    <property type="protein sequence ID" value="CAB4184371.1"/>
    <property type="molecule type" value="Genomic_DNA"/>
</dbReference>
<gene>
    <name evidence="4" type="ORF">UFOVP1126_10</name>
    <name evidence="5" type="ORF">UFOVP1485_10</name>
    <name evidence="6" type="ORF">UFOVP1573_3</name>
</gene>
<sequence>MGIVDRILGREVATEQRIVAPWWPSDLPQKTAGVNITQENATAIGSVWAAINLYASTIASLPWGAYIRQEGVRTPVARPRWMDVPIPNNPNFTSFDFKHRLISSLMIDGNVFVLALRDSSGNVIETRILDPQKCEILTGEKGEPIYKITTSEGTSTLGTDSIVHIPLFATGENHRGLSPIEHHRVTLGLASATQLFGAKFYEQGATVGGVVKVPGELTAEQAQSLRDGFARRHEGVDRAWRVAVLTGGADYAQMSVKISDLQLVETLHWGVESVARIYGIPLGYLQYPGGNTSYNSQESLGQAWLALGLAPMIARVEAGLQRLITGDTTFIKFNTAALLRATQAERMASYALALQNGILTLDEVRTYEDLPRLAVGGDEHWKPLNIGVVGEPEPLP</sequence>
<dbReference type="EMBL" id="LR797428">
    <property type="protein sequence ID" value="CAB4215329.1"/>
    <property type="molecule type" value="Genomic_DNA"/>
</dbReference>
<dbReference type="NCBIfam" id="TIGR01537">
    <property type="entry name" value="portal_HK97"/>
    <property type="match status" value="1"/>
</dbReference>
<protein>
    <submittedName>
        <fullName evidence="6">COG4695 Phage-related protein</fullName>
    </submittedName>
</protein>
<dbReference type="InterPro" id="IPR006944">
    <property type="entry name" value="Phage/GTA_portal"/>
</dbReference>
<dbReference type="Pfam" id="PF04860">
    <property type="entry name" value="Phage_portal"/>
    <property type="match status" value="1"/>
</dbReference>
<accession>A0A6J7XGQ8</accession>
<name>A0A6J7XGQ8_9CAUD</name>
<keyword evidence="2" id="KW-1171">Viral genome ejection through host cell envelope</keyword>
<dbReference type="EMBL" id="LR798419">
    <property type="protein sequence ID" value="CAB5230399.1"/>
    <property type="molecule type" value="Genomic_DNA"/>
</dbReference>
<keyword evidence="2" id="KW-1160">Virus entry into host cell</keyword>
<reference evidence="6" key="1">
    <citation type="submission" date="2020-05" db="EMBL/GenBank/DDBJ databases">
        <authorList>
            <person name="Chiriac C."/>
            <person name="Salcher M."/>
            <person name="Ghai R."/>
            <person name="Kavagutti S V."/>
        </authorList>
    </citation>
    <scope>NUCLEOTIDE SEQUENCE</scope>
</reference>
<evidence type="ECO:0000256" key="2">
    <source>
        <dbReference type="ARBA" id="ARBA00023009"/>
    </source>
</evidence>
<keyword evidence="1" id="KW-1188">Viral release from host cell</keyword>
<evidence type="ECO:0000313" key="5">
    <source>
        <dbReference type="EMBL" id="CAB4215329.1"/>
    </source>
</evidence>
<keyword evidence="3" id="KW-0231">Viral genome packaging</keyword>
<dbReference type="InterPro" id="IPR006427">
    <property type="entry name" value="Portal_HK97"/>
</dbReference>
<evidence type="ECO:0000313" key="4">
    <source>
        <dbReference type="EMBL" id="CAB4184371.1"/>
    </source>
</evidence>
<evidence type="ECO:0000256" key="1">
    <source>
        <dbReference type="ARBA" id="ARBA00022950"/>
    </source>
</evidence>
<evidence type="ECO:0000313" key="6">
    <source>
        <dbReference type="EMBL" id="CAB5230399.1"/>
    </source>
</evidence>
<evidence type="ECO:0000256" key="3">
    <source>
        <dbReference type="ARBA" id="ARBA00023219"/>
    </source>
</evidence>
<keyword evidence="1" id="KW-0118">Viral capsid assembly</keyword>